<organism evidence="3 4">
    <name type="scientific">Botryosphaeria dothidea</name>
    <dbReference type="NCBI Taxonomy" id="55169"/>
    <lineage>
        <taxon>Eukaryota</taxon>
        <taxon>Fungi</taxon>
        <taxon>Dikarya</taxon>
        <taxon>Ascomycota</taxon>
        <taxon>Pezizomycotina</taxon>
        <taxon>Dothideomycetes</taxon>
        <taxon>Dothideomycetes incertae sedis</taxon>
        <taxon>Botryosphaeriales</taxon>
        <taxon>Botryosphaeriaceae</taxon>
        <taxon>Botryosphaeria</taxon>
    </lineage>
</organism>
<protein>
    <submittedName>
        <fullName evidence="3">Uncharacterized protein</fullName>
    </submittedName>
</protein>
<dbReference type="AlphaFoldDB" id="A0A8H4J444"/>
<keyword evidence="4" id="KW-1185">Reference proteome</keyword>
<keyword evidence="2" id="KW-0472">Membrane</keyword>
<feature type="transmembrane region" description="Helical" evidence="2">
    <location>
        <begin position="75"/>
        <end position="99"/>
    </location>
</feature>
<feature type="region of interest" description="Disordered" evidence="1">
    <location>
        <begin position="386"/>
        <end position="431"/>
    </location>
</feature>
<evidence type="ECO:0000256" key="2">
    <source>
        <dbReference type="SAM" id="Phobius"/>
    </source>
</evidence>
<keyword evidence="2" id="KW-1133">Transmembrane helix</keyword>
<feature type="region of interest" description="Disordered" evidence="1">
    <location>
        <begin position="475"/>
        <end position="575"/>
    </location>
</feature>
<keyword evidence="2" id="KW-0812">Transmembrane</keyword>
<feature type="compositionally biased region" description="Polar residues" evidence="1">
    <location>
        <begin position="507"/>
        <end position="531"/>
    </location>
</feature>
<sequence length="575" mass="62012">MPPLPSIILLDTLVDRNAATTASSSAPSADTAGHALQVVCAWPVSGQYGPGSRVLYYVLIAVCVFARKAEWLKNVCLAAALLFPAVAAIHGIVLAATHIDGAVDMDVYGALQFCSIGILAAQVTVRNSRTYFNAPGRNTIFLWTGLVLAGKQCLDSLYSNLVLTKHLAKGLLSLAVEFYRIKTSDCPYDSERPMSLNAAEFPYGTDPRCGLTCSTDLGPFSPLRGGSANNIYVIPAPEDFTFGTAMLIITACGIPAILSLMWMWKEILKINWNTRFGDRDDNEQIEGTNGATFGKMKGVNKMIRFVLGGVEIIIFGGAVLAIIIIGERNFFSSQVRYQTEPMASIGQWAPIAGTGLAAIGSLYLLLAKDVEEGASLKASIRNYDGSPDAGASSQSVATPCGSTDIRPQYSNELLSPSGDRRPSQSTIGGHRRKVTKALTAFANYFGSVRYDRFDDSAFRRGDALNYPQVPAEEYRNRRLTDIQNQYNLTPVQRSRAASRTRSRSSSPGIGSSLTTPRAGSARSPQSPSSFPSAYMPRRPGLQNGASSSSTGEMLQGRRLTLEVPPQVYLSPPWDN</sequence>
<dbReference type="EMBL" id="WWBZ02000008">
    <property type="protein sequence ID" value="KAF4311768.1"/>
    <property type="molecule type" value="Genomic_DNA"/>
</dbReference>
<feature type="compositionally biased region" description="Polar residues" evidence="1">
    <location>
        <begin position="543"/>
        <end position="552"/>
    </location>
</feature>
<feature type="compositionally biased region" description="Polar residues" evidence="1">
    <location>
        <begin position="481"/>
        <end position="492"/>
    </location>
</feature>
<feature type="compositionally biased region" description="Polar residues" evidence="1">
    <location>
        <begin position="391"/>
        <end position="401"/>
    </location>
</feature>
<name>A0A8H4J444_9PEZI</name>
<gene>
    <name evidence="3" type="ORF">GTA08_BOTSDO12622</name>
</gene>
<reference evidence="3" key="1">
    <citation type="submission" date="2020-04" db="EMBL/GenBank/DDBJ databases">
        <title>Genome Assembly and Annotation of Botryosphaeria dothidea sdau 11-99, a Latent Pathogen of Apple Fruit Ring Rot in China.</title>
        <authorList>
            <person name="Yu C."/>
            <person name="Diao Y."/>
            <person name="Lu Q."/>
            <person name="Zhao J."/>
            <person name="Cui S."/>
            <person name="Peng C."/>
            <person name="He B."/>
            <person name="Liu H."/>
        </authorList>
    </citation>
    <scope>NUCLEOTIDE SEQUENCE [LARGE SCALE GENOMIC DNA]</scope>
    <source>
        <strain evidence="3">Sdau11-99</strain>
    </source>
</reference>
<dbReference type="OrthoDB" id="3021074at2759"/>
<evidence type="ECO:0000313" key="3">
    <source>
        <dbReference type="EMBL" id="KAF4311768.1"/>
    </source>
</evidence>
<feature type="transmembrane region" description="Helical" evidence="2">
    <location>
        <begin position="240"/>
        <end position="264"/>
    </location>
</feature>
<feature type="transmembrane region" description="Helical" evidence="2">
    <location>
        <begin position="345"/>
        <end position="366"/>
    </location>
</feature>
<proteinExistence type="predicted"/>
<accession>A0A8H4J444</accession>
<evidence type="ECO:0000256" key="1">
    <source>
        <dbReference type="SAM" id="MobiDB-lite"/>
    </source>
</evidence>
<comment type="caution">
    <text evidence="3">The sequence shown here is derived from an EMBL/GenBank/DDBJ whole genome shotgun (WGS) entry which is preliminary data.</text>
</comment>
<dbReference type="Proteomes" id="UP000572817">
    <property type="component" value="Unassembled WGS sequence"/>
</dbReference>
<evidence type="ECO:0000313" key="4">
    <source>
        <dbReference type="Proteomes" id="UP000572817"/>
    </source>
</evidence>
<feature type="transmembrane region" description="Helical" evidence="2">
    <location>
        <begin position="305"/>
        <end position="325"/>
    </location>
</feature>